<reference evidence="2 3" key="1">
    <citation type="submission" date="2019-06" db="EMBL/GenBank/DDBJ databases">
        <title>Spirosoma utsteinense sp. nov. isolated from Antarctic ice-free soils.</title>
        <authorList>
            <person name="Tahon G."/>
        </authorList>
    </citation>
    <scope>NUCLEOTIDE SEQUENCE [LARGE SCALE GENOMIC DNA]</scope>
    <source>
        <strain evidence="2 3">LMG 31447</strain>
    </source>
</reference>
<dbReference type="Pfam" id="PF04397">
    <property type="entry name" value="LytTR"/>
    <property type="match status" value="1"/>
</dbReference>
<evidence type="ECO:0000313" key="3">
    <source>
        <dbReference type="Proteomes" id="UP000700732"/>
    </source>
</evidence>
<comment type="caution">
    <text evidence="2">The sequence shown here is derived from an EMBL/GenBank/DDBJ whole genome shotgun (WGS) entry which is preliminary data.</text>
</comment>
<sequence>MQFISQLLEHPALFAYFAGANNYTWLQFRNGERRLLAKPITYFEERLPAFVRVHKTALINPACVQSIHRPARAKMPGTIRMHDGTELPVARRRWNDVVQLLETSMPQPSPPTNNHPGTAPLAALHPSDTGIPTQHAPYVAPPLLVIAVMQGDALLLTRECIDSLGLPCLLHRLDFGAELASSLLMSALEEQPALIILDARTNRTDRMLTLRALKSHPRLRAIPVVWLAAPGDNTMQAYTLDANSVVVVSQEPAAYTRIIEQLCRYWLTVVQLPPQPGPGKPA</sequence>
<dbReference type="RefSeq" id="WP_186740924.1">
    <property type="nucleotide sequence ID" value="NZ_VFIA01000045.1"/>
</dbReference>
<dbReference type="InterPro" id="IPR011006">
    <property type="entry name" value="CheY-like_superfamily"/>
</dbReference>
<proteinExistence type="predicted"/>
<dbReference type="Gene3D" id="3.40.50.2300">
    <property type="match status" value="1"/>
</dbReference>
<evidence type="ECO:0000259" key="1">
    <source>
        <dbReference type="PROSITE" id="PS50930"/>
    </source>
</evidence>
<dbReference type="PROSITE" id="PS50930">
    <property type="entry name" value="HTH_LYTTR"/>
    <property type="match status" value="1"/>
</dbReference>
<keyword evidence="3" id="KW-1185">Reference proteome</keyword>
<name>A0ABR6WCY6_9BACT</name>
<dbReference type="SMART" id="SM00850">
    <property type="entry name" value="LytTR"/>
    <property type="match status" value="1"/>
</dbReference>
<protein>
    <submittedName>
        <fullName evidence="2">CheY-like chemotaxis protein</fullName>
    </submittedName>
</protein>
<dbReference type="Gene3D" id="2.40.50.1020">
    <property type="entry name" value="LytTr DNA-binding domain"/>
    <property type="match status" value="1"/>
</dbReference>
<dbReference type="SUPFAM" id="SSF52172">
    <property type="entry name" value="CheY-like"/>
    <property type="match status" value="1"/>
</dbReference>
<dbReference type="Proteomes" id="UP000700732">
    <property type="component" value="Unassembled WGS sequence"/>
</dbReference>
<dbReference type="EMBL" id="VFIA01000045">
    <property type="protein sequence ID" value="MBC3794418.1"/>
    <property type="molecule type" value="Genomic_DNA"/>
</dbReference>
<accession>A0ABR6WCY6</accession>
<dbReference type="InterPro" id="IPR007492">
    <property type="entry name" value="LytTR_DNA-bd_dom"/>
</dbReference>
<feature type="domain" description="HTH LytTR-type" evidence="1">
    <location>
        <begin position="16"/>
        <end position="103"/>
    </location>
</feature>
<organism evidence="2 3">
    <name type="scientific">Spirosoma utsteinense</name>
    <dbReference type="NCBI Taxonomy" id="2585773"/>
    <lineage>
        <taxon>Bacteria</taxon>
        <taxon>Pseudomonadati</taxon>
        <taxon>Bacteroidota</taxon>
        <taxon>Cytophagia</taxon>
        <taxon>Cytophagales</taxon>
        <taxon>Cytophagaceae</taxon>
        <taxon>Spirosoma</taxon>
    </lineage>
</organism>
<gene>
    <name evidence="2" type="ORF">FH603_4947</name>
</gene>
<evidence type="ECO:0000313" key="2">
    <source>
        <dbReference type="EMBL" id="MBC3794418.1"/>
    </source>
</evidence>